<protein>
    <submittedName>
        <fullName evidence="1">Uncharacterized protein</fullName>
    </submittedName>
</protein>
<name>A0A835YS72_9STRA</name>
<accession>A0A835YS72</accession>
<dbReference type="AlphaFoldDB" id="A0A835YS72"/>
<sequence length="173" mass="18894">MQACARFAASWLARYAEQLAQTDTERVAGVERRATPRIRACMPAVATTGAESLSVCHDDVRSAFLEYARQCYGGQMSLPPCTYAMLPPHACDRETRHMRVALLVCAAFASHALLFPVDLARWTGCVITTMMESSSSWGMCCSGACMAQTLHSTAVTQLHQLLFVVGSVFCRCC</sequence>
<proteinExistence type="predicted"/>
<dbReference type="Proteomes" id="UP000664859">
    <property type="component" value="Unassembled WGS sequence"/>
</dbReference>
<gene>
    <name evidence="1" type="ORF">JKP88DRAFT_242420</name>
</gene>
<reference evidence="1" key="1">
    <citation type="submission" date="2021-02" db="EMBL/GenBank/DDBJ databases">
        <title>First Annotated Genome of the Yellow-green Alga Tribonema minus.</title>
        <authorList>
            <person name="Mahan K.M."/>
        </authorList>
    </citation>
    <scope>NUCLEOTIDE SEQUENCE</scope>
    <source>
        <strain evidence="1">UTEX B ZZ1240</strain>
    </source>
</reference>
<dbReference type="EMBL" id="JAFCMP010000547">
    <property type="protein sequence ID" value="KAG5175563.1"/>
    <property type="molecule type" value="Genomic_DNA"/>
</dbReference>
<keyword evidence="2" id="KW-1185">Reference proteome</keyword>
<comment type="caution">
    <text evidence="1">The sequence shown here is derived from an EMBL/GenBank/DDBJ whole genome shotgun (WGS) entry which is preliminary data.</text>
</comment>
<evidence type="ECO:0000313" key="1">
    <source>
        <dbReference type="EMBL" id="KAG5175563.1"/>
    </source>
</evidence>
<evidence type="ECO:0000313" key="2">
    <source>
        <dbReference type="Proteomes" id="UP000664859"/>
    </source>
</evidence>
<organism evidence="1 2">
    <name type="scientific">Tribonema minus</name>
    <dbReference type="NCBI Taxonomy" id="303371"/>
    <lineage>
        <taxon>Eukaryota</taxon>
        <taxon>Sar</taxon>
        <taxon>Stramenopiles</taxon>
        <taxon>Ochrophyta</taxon>
        <taxon>PX clade</taxon>
        <taxon>Xanthophyceae</taxon>
        <taxon>Tribonematales</taxon>
        <taxon>Tribonemataceae</taxon>
        <taxon>Tribonema</taxon>
    </lineage>
</organism>